<dbReference type="PANTHER" id="PTHR39338:SF6">
    <property type="entry name" value="BLL5662 PROTEIN"/>
    <property type="match status" value="1"/>
</dbReference>
<evidence type="ECO:0000313" key="2">
    <source>
        <dbReference type="EMBL" id="MXY33323.1"/>
    </source>
</evidence>
<accession>A0A6B0XZS8</accession>
<sequence length="375" mass="40593">MTESRPLPRAAEPFVRFSAVLRAHGFTVAPDQTIGFLQAIALLGPRSVEDIRRAGVAVLAIPKDRQEEFDALFRAHFLGVTAPGAADAEDETVPAHEPTGASDERDKVDADAEAGEQAAAIERLSRREFAEEGSDAALARFQRLAPARLPRRRSYRFAPDQRGRLLDMRRTLRDAARRDGEVFTLARRRRKDRQRKIVLLIDVSGSMKDRTEAAMTFAHALTGAADRAEVFTLGTRLTRLTPAFRVRNRARALERASALVADVDGGTRIGEALTTFLAVPRYAGFARGAAIVVLSDGLERGSPALMSEAVRRLSKLAWRLDWLTPLAADPDYVPATGGLSAIVPSIDALADGSTSEVVAGHVLSLASRARQGSAA</sequence>
<reference evidence="2" key="1">
    <citation type="submission" date="2019-09" db="EMBL/GenBank/DDBJ databases">
        <title>Characterisation of the sponge microbiome using genome-centric metagenomics.</title>
        <authorList>
            <person name="Engelberts J.P."/>
            <person name="Robbins S.J."/>
            <person name="De Goeij J.M."/>
            <person name="Aranda M."/>
            <person name="Bell S.C."/>
            <person name="Webster N.S."/>
        </authorList>
    </citation>
    <scope>NUCLEOTIDE SEQUENCE</scope>
    <source>
        <strain evidence="2">SB0664_bin_43</strain>
    </source>
</reference>
<feature type="region of interest" description="Disordered" evidence="1">
    <location>
        <begin position="84"/>
        <end position="107"/>
    </location>
</feature>
<dbReference type="SUPFAM" id="SSF53300">
    <property type="entry name" value="vWA-like"/>
    <property type="match status" value="1"/>
</dbReference>
<dbReference type="Pfam" id="PF05762">
    <property type="entry name" value="VWA_CoxE"/>
    <property type="match status" value="1"/>
</dbReference>
<comment type="caution">
    <text evidence="2">The sequence shown here is derived from an EMBL/GenBank/DDBJ whole genome shotgun (WGS) entry which is preliminary data.</text>
</comment>
<dbReference type="CDD" id="cd00198">
    <property type="entry name" value="vWFA"/>
    <property type="match status" value="1"/>
</dbReference>
<evidence type="ECO:0000256" key="1">
    <source>
        <dbReference type="SAM" id="MobiDB-lite"/>
    </source>
</evidence>
<dbReference type="PIRSF" id="PIRSF010256">
    <property type="entry name" value="CoxE_vWa"/>
    <property type="match status" value="1"/>
</dbReference>
<dbReference type="InterPro" id="IPR036465">
    <property type="entry name" value="vWFA_dom_sf"/>
</dbReference>
<name>A0A6B0XZS8_9RHOB</name>
<dbReference type="InterPro" id="IPR011195">
    <property type="entry name" value="UCP010256"/>
</dbReference>
<organism evidence="2">
    <name type="scientific">Boseongicola sp. SB0664_bin_43</name>
    <dbReference type="NCBI Taxonomy" id="2604844"/>
    <lineage>
        <taxon>Bacteria</taxon>
        <taxon>Pseudomonadati</taxon>
        <taxon>Pseudomonadota</taxon>
        <taxon>Alphaproteobacteria</taxon>
        <taxon>Rhodobacterales</taxon>
        <taxon>Paracoccaceae</taxon>
        <taxon>Boseongicola</taxon>
    </lineage>
</organism>
<protein>
    <submittedName>
        <fullName evidence="2">VWA domain-containing protein</fullName>
    </submittedName>
</protein>
<dbReference type="EMBL" id="VXRY01000173">
    <property type="protein sequence ID" value="MXY33323.1"/>
    <property type="molecule type" value="Genomic_DNA"/>
</dbReference>
<dbReference type="AlphaFoldDB" id="A0A6B0XZS8"/>
<dbReference type="PANTHER" id="PTHR39338">
    <property type="entry name" value="BLL5662 PROTEIN-RELATED"/>
    <property type="match status" value="1"/>
</dbReference>
<proteinExistence type="predicted"/>
<gene>
    <name evidence="2" type="ORF">F4Y60_04375</name>
</gene>
<dbReference type="Gene3D" id="3.40.50.410">
    <property type="entry name" value="von Willebrand factor, type A domain"/>
    <property type="match status" value="1"/>
</dbReference>
<dbReference type="InterPro" id="IPR008912">
    <property type="entry name" value="Uncharacterised_CoxE"/>
</dbReference>